<dbReference type="EMBL" id="LLZZ01000110">
    <property type="protein sequence ID" value="KTB06186.1"/>
    <property type="molecule type" value="Genomic_DNA"/>
</dbReference>
<dbReference type="Pfam" id="PF00153">
    <property type="entry name" value="Mito_carr"/>
    <property type="match status" value="3"/>
</dbReference>
<accession>A0A0W0EJZ1</accession>
<dbReference type="InterPro" id="IPR018108">
    <property type="entry name" value="MCP_transmembrane"/>
</dbReference>
<dbReference type="VEuPathDB" id="FungiDB:GW608_G08613"/>
<evidence type="ECO:0000256" key="6">
    <source>
        <dbReference type="ARBA" id="ARBA00022792"/>
    </source>
</evidence>
<dbReference type="AlphaFoldDB" id="A0A0W0EJZ1"/>
<evidence type="ECO:0000256" key="2">
    <source>
        <dbReference type="ARBA" id="ARBA00006375"/>
    </source>
</evidence>
<keyword evidence="3 11" id="KW-0813">Transport</keyword>
<dbReference type="GO" id="GO:0005743">
    <property type="term" value="C:mitochondrial inner membrane"/>
    <property type="evidence" value="ECO:0007669"/>
    <property type="project" value="UniProtKB-SubCell"/>
</dbReference>
<keyword evidence="5" id="KW-0677">Repeat</keyword>
<gene>
    <name evidence="12" type="ORF">AO440_001852</name>
</gene>
<evidence type="ECO:0000256" key="3">
    <source>
        <dbReference type="ARBA" id="ARBA00022448"/>
    </source>
</evidence>
<evidence type="ECO:0000256" key="8">
    <source>
        <dbReference type="ARBA" id="ARBA00023128"/>
    </source>
</evidence>
<evidence type="ECO:0000256" key="1">
    <source>
        <dbReference type="ARBA" id="ARBA00004448"/>
    </source>
</evidence>
<evidence type="ECO:0000256" key="7">
    <source>
        <dbReference type="ARBA" id="ARBA00022989"/>
    </source>
</evidence>
<dbReference type="VEuPathDB" id="FungiDB:B1J91_G08910g"/>
<evidence type="ECO:0000256" key="10">
    <source>
        <dbReference type="PROSITE-ProRule" id="PRU00282"/>
    </source>
</evidence>
<protein>
    <submittedName>
        <fullName evidence="12">Mitochondrial FAD carrier protein FLX1</fullName>
    </submittedName>
</protein>
<evidence type="ECO:0000313" key="13">
    <source>
        <dbReference type="Proteomes" id="UP000054886"/>
    </source>
</evidence>
<keyword evidence="4 10" id="KW-0812">Transmembrane</keyword>
<keyword evidence="8" id="KW-0496">Mitochondrion</keyword>
<dbReference type="PANTHER" id="PTHR45683">
    <property type="entry name" value="MITOCHONDRIAL NICOTINAMIDE ADENINE DINUCLEOTIDE TRANSPORTER 1-RELATED-RELATED"/>
    <property type="match status" value="1"/>
</dbReference>
<keyword evidence="7" id="KW-1133">Transmembrane helix</keyword>
<dbReference type="SUPFAM" id="SSF103506">
    <property type="entry name" value="Mitochondrial carrier"/>
    <property type="match status" value="1"/>
</dbReference>
<dbReference type="OrthoDB" id="428293at2759"/>
<dbReference type="VEuPathDB" id="FungiDB:CAGL0G08910g"/>
<comment type="similarity">
    <text evidence="2 11">Belongs to the mitochondrial carrier (TC 2.A.29) family.</text>
</comment>
<comment type="caution">
    <text evidence="12">The sequence shown here is derived from an EMBL/GenBank/DDBJ whole genome shotgun (WGS) entry which is preliminary data.</text>
</comment>
<evidence type="ECO:0000313" key="12">
    <source>
        <dbReference type="EMBL" id="KTB06186.1"/>
    </source>
</evidence>
<dbReference type="Proteomes" id="UP000054886">
    <property type="component" value="Unassembled WGS sequence"/>
</dbReference>
<dbReference type="VEuPathDB" id="FungiDB:GVI51_G08745"/>
<keyword evidence="9 10" id="KW-0472">Membrane</keyword>
<evidence type="ECO:0000256" key="11">
    <source>
        <dbReference type="RuleBase" id="RU000488"/>
    </source>
</evidence>
<dbReference type="InterPro" id="IPR044712">
    <property type="entry name" value="SLC25A32-like"/>
</dbReference>
<comment type="subcellular location">
    <subcellularLocation>
        <location evidence="1">Mitochondrion inner membrane</location>
        <topology evidence="1">Multi-pass membrane protein</topology>
    </subcellularLocation>
</comment>
<dbReference type="InterPro" id="IPR002067">
    <property type="entry name" value="MCP"/>
</dbReference>
<dbReference type="InterPro" id="IPR023395">
    <property type="entry name" value="MCP_dom_sf"/>
</dbReference>
<feature type="repeat" description="Solcar" evidence="10">
    <location>
        <begin position="202"/>
        <end position="288"/>
    </location>
</feature>
<dbReference type="PRINTS" id="PR00926">
    <property type="entry name" value="MITOCARRIER"/>
</dbReference>
<organism evidence="12 13">
    <name type="scientific">Candida glabrata</name>
    <name type="common">Yeast</name>
    <name type="synonym">Torulopsis glabrata</name>
    <dbReference type="NCBI Taxonomy" id="5478"/>
    <lineage>
        <taxon>Eukaryota</taxon>
        <taxon>Fungi</taxon>
        <taxon>Dikarya</taxon>
        <taxon>Ascomycota</taxon>
        <taxon>Saccharomycotina</taxon>
        <taxon>Saccharomycetes</taxon>
        <taxon>Saccharomycetales</taxon>
        <taxon>Saccharomycetaceae</taxon>
        <taxon>Nakaseomyces</taxon>
    </lineage>
</organism>
<keyword evidence="6" id="KW-0999">Mitochondrion inner membrane</keyword>
<dbReference type="GO" id="GO:0015230">
    <property type="term" value="F:FAD transmembrane transporter activity"/>
    <property type="evidence" value="ECO:0007669"/>
    <property type="project" value="EnsemblFungi"/>
</dbReference>
<sequence>MSDRYTPLQKEVISGLTAGSVTTLIVHPLDLFKVRLQLLITSTTKKGYRNLWSEIVGSDLSLTRELYRGLTVNLVGNTIAWGLYFASYRVAKDYLINYNHRIRNDKDLSSWMYLLASASSGMLTTVLTNPLWVIKTRMMSKANSDLTSMKVLRDLIKNDGVQGLWKGLVPALVGVSQGALHFTCYDTLKHKLVLKNRDSDEITNLETIAVTSVSKMLSTSAVYPFQLLKSNLQSFQASENDFKLLPLSKMIYSRSGLLGFYKGLSANLLRSVPSTCITFCIYENFKSFL</sequence>
<dbReference type="Gene3D" id="1.50.40.10">
    <property type="entry name" value="Mitochondrial carrier domain"/>
    <property type="match status" value="1"/>
</dbReference>
<feature type="repeat" description="Solcar" evidence="10">
    <location>
        <begin position="108"/>
        <end position="191"/>
    </location>
</feature>
<dbReference type="PROSITE" id="PS50920">
    <property type="entry name" value="SOLCAR"/>
    <property type="match status" value="3"/>
</dbReference>
<feature type="repeat" description="Solcar" evidence="10">
    <location>
        <begin position="6"/>
        <end position="94"/>
    </location>
</feature>
<dbReference type="VEuPathDB" id="FungiDB:GWK60_G08613"/>
<reference evidence="12 13" key="1">
    <citation type="submission" date="2015-10" db="EMBL/GenBank/DDBJ databases">
        <title>Draft genomes sequences of Candida glabrata isolates 1A, 1B, 2A, 2B, 3A and 3B.</title>
        <authorList>
            <person name="Haavelsrud O.E."/>
            <person name="Gaustad P."/>
        </authorList>
    </citation>
    <scope>NUCLEOTIDE SEQUENCE [LARGE SCALE GENOMIC DNA]</scope>
    <source>
        <strain evidence="12">910700640</strain>
    </source>
</reference>
<name>A0A0W0EJZ1_CANGB</name>
<evidence type="ECO:0000256" key="9">
    <source>
        <dbReference type="ARBA" id="ARBA00023136"/>
    </source>
</evidence>
<evidence type="ECO:0000256" key="4">
    <source>
        <dbReference type="ARBA" id="ARBA00022692"/>
    </source>
</evidence>
<evidence type="ECO:0000256" key="5">
    <source>
        <dbReference type="ARBA" id="ARBA00022737"/>
    </source>
</evidence>
<proteinExistence type="inferred from homology"/>